<accession>A0A9N9P652</accession>
<gene>
    <name evidence="1" type="ORF">RFULGI_LOCUS16722</name>
</gene>
<keyword evidence="2" id="KW-1185">Reference proteome</keyword>
<protein>
    <submittedName>
        <fullName evidence="1">16745_t:CDS:1</fullName>
    </submittedName>
</protein>
<name>A0A9N9P652_9GLOM</name>
<feature type="non-terminal residue" evidence="1">
    <location>
        <position position="138"/>
    </location>
</feature>
<feature type="non-terminal residue" evidence="1">
    <location>
        <position position="1"/>
    </location>
</feature>
<proteinExistence type="predicted"/>
<dbReference type="Proteomes" id="UP000789396">
    <property type="component" value="Unassembled WGS sequence"/>
</dbReference>
<sequence length="138" mass="15772">NGDWVPKITNVTWTRNRSIKLTLQSPRKVFPSKWNAPTAIGHYTLDDQKGNYQRFAKKAYFINGYNDTNVWVGDSYVGSNPATVESFYDNNFNPQLGSLVRVAISIYYRCTNIKDDNWYSSGIKTVCSSCDVEVYAPY</sequence>
<comment type="caution">
    <text evidence="1">The sequence shown here is derived from an EMBL/GenBank/DDBJ whole genome shotgun (WGS) entry which is preliminary data.</text>
</comment>
<dbReference type="AlphaFoldDB" id="A0A9N9P652"/>
<evidence type="ECO:0000313" key="2">
    <source>
        <dbReference type="Proteomes" id="UP000789396"/>
    </source>
</evidence>
<organism evidence="1 2">
    <name type="scientific">Racocetra fulgida</name>
    <dbReference type="NCBI Taxonomy" id="60492"/>
    <lineage>
        <taxon>Eukaryota</taxon>
        <taxon>Fungi</taxon>
        <taxon>Fungi incertae sedis</taxon>
        <taxon>Mucoromycota</taxon>
        <taxon>Glomeromycotina</taxon>
        <taxon>Glomeromycetes</taxon>
        <taxon>Diversisporales</taxon>
        <taxon>Gigasporaceae</taxon>
        <taxon>Racocetra</taxon>
    </lineage>
</organism>
<reference evidence="1" key="1">
    <citation type="submission" date="2021-06" db="EMBL/GenBank/DDBJ databases">
        <authorList>
            <person name="Kallberg Y."/>
            <person name="Tangrot J."/>
            <person name="Rosling A."/>
        </authorList>
    </citation>
    <scope>NUCLEOTIDE SEQUENCE</scope>
    <source>
        <strain evidence="1">IN212</strain>
    </source>
</reference>
<evidence type="ECO:0000313" key="1">
    <source>
        <dbReference type="EMBL" id="CAG8790776.1"/>
    </source>
</evidence>
<dbReference type="EMBL" id="CAJVPZ010061051">
    <property type="protein sequence ID" value="CAG8790776.1"/>
    <property type="molecule type" value="Genomic_DNA"/>
</dbReference>